<feature type="compositionally biased region" description="Low complexity" evidence="1">
    <location>
        <begin position="72"/>
        <end position="83"/>
    </location>
</feature>
<proteinExistence type="predicted"/>
<name>A0ABW5APA1_9BRAD</name>
<evidence type="ECO:0000313" key="4">
    <source>
        <dbReference type="Proteomes" id="UP001597314"/>
    </source>
</evidence>
<sequence>MIRSRVHQVLLTGAVVGAVTVVTLSTGALASAADPASAGAARADTVVQAQAPAVPEPSVRPVAPSTPPVAGAPATPSHTAATPPGKPPVVRTPAGQPRPQRVVRAVAPRPAPRSPWMVASRLERAWFPVYIGIGW</sequence>
<feature type="region of interest" description="Disordered" evidence="1">
    <location>
        <begin position="51"/>
        <end position="106"/>
    </location>
</feature>
<evidence type="ECO:0000256" key="1">
    <source>
        <dbReference type="SAM" id="MobiDB-lite"/>
    </source>
</evidence>
<feature type="signal peptide" evidence="2">
    <location>
        <begin position="1"/>
        <end position="32"/>
    </location>
</feature>
<feature type="compositionally biased region" description="Low complexity" evidence="1">
    <location>
        <begin position="97"/>
        <end position="106"/>
    </location>
</feature>
<accession>A0ABW5APA1</accession>
<evidence type="ECO:0000256" key="2">
    <source>
        <dbReference type="SAM" id="SignalP"/>
    </source>
</evidence>
<gene>
    <name evidence="3" type="ORF">ACFSOX_19125</name>
</gene>
<dbReference type="EMBL" id="JBHUIW010000026">
    <property type="protein sequence ID" value="MFD2184272.1"/>
    <property type="molecule type" value="Genomic_DNA"/>
</dbReference>
<organism evidence="3 4">
    <name type="scientific">Rhodoplanes azumiensis</name>
    <dbReference type="NCBI Taxonomy" id="1897628"/>
    <lineage>
        <taxon>Bacteria</taxon>
        <taxon>Pseudomonadati</taxon>
        <taxon>Pseudomonadota</taxon>
        <taxon>Alphaproteobacteria</taxon>
        <taxon>Hyphomicrobiales</taxon>
        <taxon>Nitrobacteraceae</taxon>
        <taxon>Rhodoplanes</taxon>
    </lineage>
</organism>
<dbReference type="Proteomes" id="UP001597314">
    <property type="component" value="Unassembled WGS sequence"/>
</dbReference>
<keyword evidence="4" id="KW-1185">Reference proteome</keyword>
<comment type="caution">
    <text evidence="3">The sequence shown here is derived from an EMBL/GenBank/DDBJ whole genome shotgun (WGS) entry which is preliminary data.</text>
</comment>
<feature type="chain" id="PRO_5045143811" evidence="2">
    <location>
        <begin position="33"/>
        <end position="135"/>
    </location>
</feature>
<reference evidence="4" key="1">
    <citation type="journal article" date="2019" name="Int. J. Syst. Evol. Microbiol.">
        <title>The Global Catalogue of Microorganisms (GCM) 10K type strain sequencing project: providing services to taxonomists for standard genome sequencing and annotation.</title>
        <authorList>
            <consortium name="The Broad Institute Genomics Platform"/>
            <consortium name="The Broad Institute Genome Sequencing Center for Infectious Disease"/>
            <person name="Wu L."/>
            <person name="Ma J."/>
        </authorList>
    </citation>
    <scope>NUCLEOTIDE SEQUENCE [LARGE SCALE GENOMIC DNA]</scope>
    <source>
        <strain evidence="4">CGMCC 1.6774</strain>
    </source>
</reference>
<dbReference type="RefSeq" id="WP_378479417.1">
    <property type="nucleotide sequence ID" value="NZ_JBHUIW010000026.1"/>
</dbReference>
<keyword evidence="2" id="KW-0732">Signal</keyword>
<evidence type="ECO:0000313" key="3">
    <source>
        <dbReference type="EMBL" id="MFD2184272.1"/>
    </source>
</evidence>
<protein>
    <submittedName>
        <fullName evidence="3">Uncharacterized protein</fullName>
    </submittedName>
</protein>